<keyword evidence="3" id="KW-1185">Reference proteome</keyword>
<proteinExistence type="predicted"/>
<sequence>MGAIALSGVLVTAGCGSPDDSRGGGTPDGPANTVGVPDASGTGRSGPAGDRSSEGGSTGGGSANGGSSGSGGSRSPGKDGATWDGSGDGGSTWKPGRTDGGRGDDGSGGDDDGSTEPAPDKEFSWPPFGPNSPQWNGINKDYVYDLVQARKCDEARYKYNSAGPGRWQENPAPWKVLEGLIAACHAVGGRDAEWQSVIDAYSAVRNVPSGDCKYRAGRRTLQALAEFRAAHPNGRVRIRPASNGVQACPPGVTRVSTTQAAPGTQVSVTGTWPSAVTIQLRNRKVDGEVNEGNPDAGCCHNATVNFRVPRDMPAGPAPITLKAGTVTLDAGTIQIAAPRP</sequence>
<gene>
    <name evidence="2" type="ORF">GCM10012286_18920</name>
</gene>
<comment type="caution">
    <text evidence="2">The sequence shown here is derived from an EMBL/GenBank/DDBJ whole genome shotgun (WGS) entry which is preliminary data.</text>
</comment>
<protein>
    <submittedName>
        <fullName evidence="2">Uncharacterized protein</fullName>
    </submittedName>
</protein>
<feature type="compositionally biased region" description="Gly residues" evidence="1">
    <location>
        <begin position="56"/>
        <end position="74"/>
    </location>
</feature>
<feature type="region of interest" description="Disordered" evidence="1">
    <location>
        <begin position="12"/>
        <end position="136"/>
    </location>
</feature>
<evidence type="ECO:0000256" key="1">
    <source>
        <dbReference type="SAM" id="MobiDB-lite"/>
    </source>
</evidence>
<name>A0ABQ2LN49_9ACTN</name>
<reference evidence="3" key="1">
    <citation type="journal article" date="2019" name="Int. J. Syst. Evol. Microbiol.">
        <title>The Global Catalogue of Microorganisms (GCM) 10K type strain sequencing project: providing services to taxonomists for standard genome sequencing and annotation.</title>
        <authorList>
            <consortium name="The Broad Institute Genomics Platform"/>
            <consortium name="The Broad Institute Genome Sequencing Center for Infectious Disease"/>
            <person name="Wu L."/>
            <person name="Ma J."/>
        </authorList>
    </citation>
    <scope>NUCLEOTIDE SEQUENCE [LARGE SCALE GENOMIC DNA]</scope>
    <source>
        <strain evidence="3">CGMCC 4.7349</strain>
    </source>
</reference>
<accession>A0ABQ2LN49</accession>
<dbReference type="EMBL" id="BMNG01000004">
    <property type="protein sequence ID" value="GGO40609.1"/>
    <property type="molecule type" value="Genomic_DNA"/>
</dbReference>
<evidence type="ECO:0000313" key="2">
    <source>
        <dbReference type="EMBL" id="GGO40609.1"/>
    </source>
</evidence>
<feature type="compositionally biased region" description="Basic and acidic residues" evidence="1">
    <location>
        <begin position="96"/>
        <end position="105"/>
    </location>
</feature>
<dbReference type="Proteomes" id="UP000656881">
    <property type="component" value="Unassembled WGS sequence"/>
</dbReference>
<evidence type="ECO:0000313" key="3">
    <source>
        <dbReference type="Proteomes" id="UP000656881"/>
    </source>
</evidence>
<organism evidence="2 3">
    <name type="scientific">Streptomyces lasiicapitis</name>
    <dbReference type="NCBI Taxonomy" id="1923961"/>
    <lineage>
        <taxon>Bacteria</taxon>
        <taxon>Bacillati</taxon>
        <taxon>Actinomycetota</taxon>
        <taxon>Actinomycetes</taxon>
        <taxon>Kitasatosporales</taxon>
        <taxon>Streptomycetaceae</taxon>
        <taxon>Streptomyces</taxon>
    </lineage>
</organism>